<name>A0AAD7AE68_9AGAR</name>
<sequence length="51" mass="5716">MPISEQHLETCTETGCYTFFFSSWPLTIISRCASPLNTVVCCFVHSLGIMI</sequence>
<dbReference type="EMBL" id="JARIHO010000008">
    <property type="protein sequence ID" value="KAJ7356540.1"/>
    <property type="molecule type" value="Genomic_DNA"/>
</dbReference>
<organism evidence="1 2">
    <name type="scientific">Mycena albidolilacea</name>
    <dbReference type="NCBI Taxonomy" id="1033008"/>
    <lineage>
        <taxon>Eukaryota</taxon>
        <taxon>Fungi</taxon>
        <taxon>Dikarya</taxon>
        <taxon>Basidiomycota</taxon>
        <taxon>Agaricomycotina</taxon>
        <taxon>Agaricomycetes</taxon>
        <taxon>Agaricomycetidae</taxon>
        <taxon>Agaricales</taxon>
        <taxon>Marasmiineae</taxon>
        <taxon>Mycenaceae</taxon>
        <taxon>Mycena</taxon>
    </lineage>
</organism>
<gene>
    <name evidence="1" type="ORF">DFH08DRAFT_849296</name>
</gene>
<dbReference type="AlphaFoldDB" id="A0AAD7AE68"/>
<dbReference type="Proteomes" id="UP001218218">
    <property type="component" value="Unassembled WGS sequence"/>
</dbReference>
<comment type="caution">
    <text evidence="1">The sequence shown here is derived from an EMBL/GenBank/DDBJ whole genome shotgun (WGS) entry which is preliminary data.</text>
</comment>
<keyword evidence="2" id="KW-1185">Reference proteome</keyword>
<evidence type="ECO:0000313" key="2">
    <source>
        <dbReference type="Proteomes" id="UP001218218"/>
    </source>
</evidence>
<accession>A0AAD7AE68</accession>
<proteinExistence type="predicted"/>
<reference evidence="1" key="1">
    <citation type="submission" date="2023-03" db="EMBL/GenBank/DDBJ databases">
        <title>Massive genome expansion in bonnet fungi (Mycena s.s.) driven by repeated elements and novel gene families across ecological guilds.</title>
        <authorList>
            <consortium name="Lawrence Berkeley National Laboratory"/>
            <person name="Harder C.B."/>
            <person name="Miyauchi S."/>
            <person name="Viragh M."/>
            <person name="Kuo A."/>
            <person name="Thoen E."/>
            <person name="Andreopoulos B."/>
            <person name="Lu D."/>
            <person name="Skrede I."/>
            <person name="Drula E."/>
            <person name="Henrissat B."/>
            <person name="Morin E."/>
            <person name="Kohler A."/>
            <person name="Barry K."/>
            <person name="LaButti K."/>
            <person name="Morin E."/>
            <person name="Salamov A."/>
            <person name="Lipzen A."/>
            <person name="Mereny Z."/>
            <person name="Hegedus B."/>
            <person name="Baldrian P."/>
            <person name="Stursova M."/>
            <person name="Weitz H."/>
            <person name="Taylor A."/>
            <person name="Grigoriev I.V."/>
            <person name="Nagy L.G."/>
            <person name="Martin F."/>
            <person name="Kauserud H."/>
        </authorList>
    </citation>
    <scope>NUCLEOTIDE SEQUENCE</scope>
    <source>
        <strain evidence="1">CBHHK002</strain>
    </source>
</reference>
<protein>
    <submittedName>
        <fullName evidence="1">Uncharacterized protein</fullName>
    </submittedName>
</protein>
<evidence type="ECO:0000313" key="1">
    <source>
        <dbReference type="EMBL" id="KAJ7356540.1"/>
    </source>
</evidence>